<protein>
    <submittedName>
        <fullName evidence="1">Uncharacterized protein</fullName>
    </submittedName>
</protein>
<organism evidence="1 2">
    <name type="scientific">Dillenia turbinata</name>
    <dbReference type="NCBI Taxonomy" id="194707"/>
    <lineage>
        <taxon>Eukaryota</taxon>
        <taxon>Viridiplantae</taxon>
        <taxon>Streptophyta</taxon>
        <taxon>Embryophyta</taxon>
        <taxon>Tracheophyta</taxon>
        <taxon>Spermatophyta</taxon>
        <taxon>Magnoliopsida</taxon>
        <taxon>eudicotyledons</taxon>
        <taxon>Gunneridae</taxon>
        <taxon>Pentapetalae</taxon>
        <taxon>Dilleniales</taxon>
        <taxon>Dilleniaceae</taxon>
        <taxon>Dillenia</taxon>
    </lineage>
</organism>
<evidence type="ECO:0000313" key="1">
    <source>
        <dbReference type="EMBL" id="KAK6937442.1"/>
    </source>
</evidence>
<sequence>MWSALAGFMLAKFLREFIFSVGLRTLLIMERAEVLRLRERSWWKEELELPEVIYKISLQERQPTKPSSDLRTRWDTWIKEPVKH</sequence>
<dbReference type="AlphaFoldDB" id="A0AAN8ZH21"/>
<dbReference type="EMBL" id="JBAMMX010000006">
    <property type="protein sequence ID" value="KAK6937442.1"/>
    <property type="molecule type" value="Genomic_DNA"/>
</dbReference>
<evidence type="ECO:0000313" key="2">
    <source>
        <dbReference type="Proteomes" id="UP001370490"/>
    </source>
</evidence>
<name>A0AAN8ZH21_9MAGN</name>
<comment type="caution">
    <text evidence="1">The sequence shown here is derived from an EMBL/GenBank/DDBJ whole genome shotgun (WGS) entry which is preliminary data.</text>
</comment>
<proteinExistence type="predicted"/>
<accession>A0AAN8ZH21</accession>
<reference evidence="1 2" key="1">
    <citation type="submission" date="2023-12" db="EMBL/GenBank/DDBJ databases">
        <title>A high-quality genome assembly for Dillenia turbinata (Dilleniales).</title>
        <authorList>
            <person name="Chanderbali A."/>
        </authorList>
    </citation>
    <scope>NUCLEOTIDE SEQUENCE [LARGE SCALE GENOMIC DNA]</scope>
    <source>
        <strain evidence="1">LSX21</strain>
        <tissue evidence="1">Leaf</tissue>
    </source>
</reference>
<dbReference type="Proteomes" id="UP001370490">
    <property type="component" value="Unassembled WGS sequence"/>
</dbReference>
<gene>
    <name evidence="1" type="ORF">RJ641_030950</name>
</gene>
<keyword evidence="2" id="KW-1185">Reference proteome</keyword>